<comment type="caution">
    <text evidence="1">The sequence shown here is derived from an EMBL/GenBank/DDBJ whole genome shotgun (WGS) entry which is preliminary data.</text>
</comment>
<accession>A0A5J5DLR4</accession>
<keyword evidence="2" id="KW-1185">Reference proteome</keyword>
<organism evidence="1 2">
    <name type="scientific">Etheostoma spectabile</name>
    <name type="common">orangethroat darter</name>
    <dbReference type="NCBI Taxonomy" id="54343"/>
    <lineage>
        <taxon>Eukaryota</taxon>
        <taxon>Metazoa</taxon>
        <taxon>Chordata</taxon>
        <taxon>Craniata</taxon>
        <taxon>Vertebrata</taxon>
        <taxon>Euteleostomi</taxon>
        <taxon>Actinopterygii</taxon>
        <taxon>Neopterygii</taxon>
        <taxon>Teleostei</taxon>
        <taxon>Neoteleostei</taxon>
        <taxon>Acanthomorphata</taxon>
        <taxon>Eupercaria</taxon>
        <taxon>Perciformes</taxon>
        <taxon>Percoidei</taxon>
        <taxon>Percidae</taxon>
        <taxon>Etheostomatinae</taxon>
        <taxon>Etheostoma</taxon>
    </lineage>
</organism>
<evidence type="ECO:0000313" key="1">
    <source>
        <dbReference type="EMBL" id="KAA8594153.1"/>
    </source>
</evidence>
<reference evidence="1 2" key="1">
    <citation type="submission" date="2019-08" db="EMBL/GenBank/DDBJ databases">
        <title>A chromosome-level genome assembly, high-density linkage maps, and genome scans reveal the genomic architecture of hybrid incompatibilities underlying speciation via character displacement in darters (Percidae: Etheostominae).</title>
        <authorList>
            <person name="Moran R.L."/>
            <person name="Catchen J.M."/>
            <person name="Fuller R.C."/>
        </authorList>
    </citation>
    <scope>NUCLEOTIDE SEQUENCE [LARGE SCALE GENOMIC DNA]</scope>
    <source>
        <strain evidence="1">EspeVRDwgs_2016</strain>
        <tissue evidence="1">Muscle</tissue>
    </source>
</reference>
<dbReference type="EMBL" id="VOFY01000003">
    <property type="protein sequence ID" value="KAA8594153.1"/>
    <property type="molecule type" value="Genomic_DNA"/>
</dbReference>
<dbReference type="AlphaFoldDB" id="A0A5J5DLR4"/>
<proteinExistence type="predicted"/>
<gene>
    <name evidence="1" type="ORF">FQN60_004987</name>
</gene>
<evidence type="ECO:0000313" key="2">
    <source>
        <dbReference type="Proteomes" id="UP000327493"/>
    </source>
</evidence>
<protein>
    <submittedName>
        <fullName evidence="1">Uncharacterized protein</fullName>
    </submittedName>
</protein>
<sequence>MGCLAGEREESCASVECTAKGKEKKLSQATVGAGLVGGISSRKATRRCRYSTVSNRAMATRSHSRGVFKASPVGVPSSAIQLLLILCGLLLDAQGQVSTGDLQFHDSVIVVG</sequence>
<name>A0A5J5DLR4_9PERO</name>
<dbReference type="Proteomes" id="UP000327493">
    <property type="component" value="Chromosome 3"/>
</dbReference>